<comment type="caution">
    <text evidence="9">The sequence shown here is derived from an EMBL/GenBank/DDBJ whole genome shotgun (WGS) entry which is preliminary data.</text>
</comment>
<feature type="region of interest" description="Disordered" evidence="6">
    <location>
        <begin position="159"/>
        <end position="182"/>
    </location>
</feature>
<dbReference type="EMBL" id="BAAANS010000025">
    <property type="protein sequence ID" value="GAA2103654.1"/>
    <property type="molecule type" value="Genomic_DNA"/>
</dbReference>
<feature type="domain" description="DNA2/NAM7 helicase-like C-terminal" evidence="8">
    <location>
        <begin position="944"/>
        <end position="1048"/>
    </location>
</feature>
<dbReference type="InterPro" id="IPR041679">
    <property type="entry name" value="DNA2/NAM7-like_C"/>
</dbReference>
<feature type="region of interest" description="Disordered" evidence="6">
    <location>
        <begin position="680"/>
        <end position="704"/>
    </location>
</feature>
<dbReference type="RefSeq" id="WP_344553611.1">
    <property type="nucleotide sequence ID" value="NZ_BAAANS010000025.1"/>
</dbReference>
<protein>
    <submittedName>
        <fullName evidence="9">AAA domain-containing protein</fullName>
    </submittedName>
</protein>
<dbReference type="Pfam" id="PF13086">
    <property type="entry name" value="AAA_11"/>
    <property type="match status" value="1"/>
</dbReference>
<sequence>MAAGGKRSAAVVEFWRAVELFSAQTVPAPNDRERIYDLDGAGRLPWEAGHRLRQVPLPAGFVWQHVVYGGLFPLAKVRDTLMEVFGRDEESHDGRLDSQSALFALTVDDRGTVVSDSPVISTCGWAVGRALTRNVDLFGWLVGFETDEAAWRARAAELGHPPEDGELLEPEADPEEDPEGTDRKVVDAADLLAFVTGLSRAWGVEQGLEPAGLRVRSVQVRRDRAQDADQQDFLNSFIAADLARVAASLEARPPGRALAEYLTPLGERNQDLRIDLRERPQVALERVEPGRSPAGRWPAAAKHPLALSQQFAVNTIHAELVREGGVFSVNGPPGTGKTTMLRDAIADRIVERARALADLRMPSDAFLKTPLKWKSGEHTRTVHPLRPELTGFEMVVASANNGAVENISKEIPARAALAPKWRDEVDYFAEQGTRLLKGTPAWGTVAAHLGNKTNRIAFVNRLWHGKYLPDDQTLPQGPDLPPVKGKGWQETGHGLSHLLSSYRNESQTGVWRNAKERFVRAVAEVDRLVAERAACAAALGGAPAALAGVEQAEQQTTAAAGLLDRWRQEQRAADSEARGAQEHLGEVAGLRQAHHARRPGLVDTVLTLGRAVRDWQALDRQHGEREQRALEQADAARARQQRATTEAARAESAYGQSARTLETARAHEAGLREAVDRGRARWGAHVPDPADTSEEARELSSPWADEEISEARTEVFLAALDLHKALVRCTARTMWGNLRAAMDVVTGSAPASVPEQARLAAWQNLFLVVPVLSTTFASLDRVFTGLGQDSLGWLFIDEAGQASPQMAVGGLWRARRAVVVGDPLQLEPVVTVPFTAQQALRRQYGVGEEWIPGWTSVQQVADRVTRYGTTLPTELSDGSTEVWVGAPLRVHRRCENPMFTVSNAIAYDGLMVNGTHYPDPYAYRPLSSWVHVGSAHSEGHWVPDEGLALHSMLKKLRDHGIDLDQEAYVISPFRAVVAGARRTSRPFMKADRVGTVHTTQGKEANVVILVLGTDPRSPGARTWAAKRPNLLNVAVSRAKRRLFVIGNHELWTQERFFTDLGELLPRYDWQAGPR</sequence>
<evidence type="ECO:0000256" key="5">
    <source>
        <dbReference type="ARBA" id="ARBA00022840"/>
    </source>
</evidence>
<dbReference type="InterPro" id="IPR050534">
    <property type="entry name" value="Coronavir_polyprotein_1ab"/>
</dbReference>
<comment type="similarity">
    <text evidence="1">Belongs to the DNA2/NAM7 helicase family.</text>
</comment>
<evidence type="ECO:0000259" key="7">
    <source>
        <dbReference type="Pfam" id="PF13086"/>
    </source>
</evidence>
<evidence type="ECO:0000313" key="9">
    <source>
        <dbReference type="EMBL" id="GAA2103654.1"/>
    </source>
</evidence>
<dbReference type="PANTHER" id="PTHR43788:SF8">
    <property type="entry name" value="DNA-BINDING PROTEIN SMUBP-2"/>
    <property type="match status" value="1"/>
</dbReference>
<feature type="compositionally biased region" description="Basic and acidic residues" evidence="6">
    <location>
        <begin position="619"/>
        <end position="637"/>
    </location>
</feature>
<feature type="domain" description="DNA2/NAM7 helicase helicase" evidence="7">
    <location>
        <begin position="771"/>
        <end position="830"/>
    </location>
</feature>
<dbReference type="Proteomes" id="UP001500897">
    <property type="component" value="Unassembled WGS sequence"/>
</dbReference>
<keyword evidence="2" id="KW-0547">Nucleotide-binding</keyword>
<feature type="compositionally biased region" description="Acidic residues" evidence="6">
    <location>
        <begin position="164"/>
        <end position="179"/>
    </location>
</feature>
<dbReference type="Gene3D" id="3.40.50.300">
    <property type="entry name" value="P-loop containing nucleotide triphosphate hydrolases"/>
    <property type="match status" value="3"/>
</dbReference>
<keyword evidence="3" id="KW-0378">Hydrolase</keyword>
<gene>
    <name evidence="9" type="ORF">GCM10009759_39290</name>
</gene>
<dbReference type="PANTHER" id="PTHR43788">
    <property type="entry name" value="DNA2/NAM7 HELICASE FAMILY MEMBER"/>
    <property type="match status" value="1"/>
</dbReference>
<evidence type="ECO:0000256" key="1">
    <source>
        <dbReference type="ARBA" id="ARBA00007913"/>
    </source>
</evidence>
<reference evidence="10" key="1">
    <citation type="journal article" date="2019" name="Int. J. Syst. Evol. Microbiol.">
        <title>The Global Catalogue of Microorganisms (GCM) 10K type strain sequencing project: providing services to taxonomists for standard genome sequencing and annotation.</title>
        <authorList>
            <consortium name="The Broad Institute Genomics Platform"/>
            <consortium name="The Broad Institute Genome Sequencing Center for Infectious Disease"/>
            <person name="Wu L."/>
            <person name="Ma J."/>
        </authorList>
    </citation>
    <scope>NUCLEOTIDE SEQUENCE [LARGE SCALE GENOMIC DNA]</scope>
    <source>
        <strain evidence="10">JCM 14559</strain>
    </source>
</reference>
<dbReference type="InterPro" id="IPR027417">
    <property type="entry name" value="P-loop_NTPase"/>
</dbReference>
<evidence type="ECO:0000256" key="6">
    <source>
        <dbReference type="SAM" id="MobiDB-lite"/>
    </source>
</evidence>
<proteinExistence type="inferred from homology"/>
<feature type="region of interest" description="Disordered" evidence="6">
    <location>
        <begin position="619"/>
        <end position="661"/>
    </location>
</feature>
<dbReference type="Pfam" id="PF13087">
    <property type="entry name" value="AAA_12"/>
    <property type="match status" value="1"/>
</dbReference>
<evidence type="ECO:0000256" key="2">
    <source>
        <dbReference type="ARBA" id="ARBA00022741"/>
    </source>
</evidence>
<keyword evidence="4" id="KW-0347">Helicase</keyword>
<evidence type="ECO:0000259" key="8">
    <source>
        <dbReference type="Pfam" id="PF13087"/>
    </source>
</evidence>
<evidence type="ECO:0000256" key="3">
    <source>
        <dbReference type="ARBA" id="ARBA00022801"/>
    </source>
</evidence>
<evidence type="ECO:0000256" key="4">
    <source>
        <dbReference type="ARBA" id="ARBA00022806"/>
    </source>
</evidence>
<dbReference type="SUPFAM" id="SSF52540">
    <property type="entry name" value="P-loop containing nucleoside triphosphate hydrolases"/>
    <property type="match status" value="1"/>
</dbReference>
<accession>A0ABP5ISD1</accession>
<organism evidence="9 10">
    <name type="scientific">Kitasatospora saccharophila</name>
    <dbReference type="NCBI Taxonomy" id="407973"/>
    <lineage>
        <taxon>Bacteria</taxon>
        <taxon>Bacillati</taxon>
        <taxon>Actinomycetota</taxon>
        <taxon>Actinomycetes</taxon>
        <taxon>Kitasatosporales</taxon>
        <taxon>Streptomycetaceae</taxon>
        <taxon>Kitasatospora</taxon>
    </lineage>
</organism>
<feature type="compositionally biased region" description="Low complexity" evidence="6">
    <location>
        <begin position="641"/>
        <end position="653"/>
    </location>
</feature>
<dbReference type="InterPro" id="IPR041677">
    <property type="entry name" value="DNA2/NAM7_AAA_11"/>
</dbReference>
<name>A0ABP5ISD1_9ACTN</name>
<evidence type="ECO:0000313" key="10">
    <source>
        <dbReference type="Proteomes" id="UP001500897"/>
    </source>
</evidence>
<keyword evidence="10" id="KW-1185">Reference proteome</keyword>
<keyword evidence="5" id="KW-0067">ATP-binding</keyword>